<evidence type="ECO:0000256" key="4">
    <source>
        <dbReference type="ARBA" id="ARBA00022729"/>
    </source>
</evidence>
<dbReference type="EMBL" id="JACCBU010000001">
    <property type="protein sequence ID" value="NYE74453.1"/>
    <property type="molecule type" value="Genomic_DNA"/>
</dbReference>
<keyword evidence="3" id="KW-0813">Transport</keyword>
<evidence type="ECO:0000313" key="7">
    <source>
        <dbReference type="Proteomes" id="UP000569914"/>
    </source>
</evidence>
<dbReference type="Pfam" id="PF01547">
    <property type="entry name" value="SBP_bac_1"/>
    <property type="match status" value="1"/>
</dbReference>
<dbReference type="SUPFAM" id="SSF53850">
    <property type="entry name" value="Periplasmic binding protein-like II"/>
    <property type="match status" value="1"/>
</dbReference>
<comment type="subcellular location">
    <subcellularLocation>
        <location evidence="1">Cell envelope</location>
    </subcellularLocation>
</comment>
<name>A0A7Y9ID76_9ACTN</name>
<dbReference type="PROSITE" id="PS51318">
    <property type="entry name" value="TAT"/>
    <property type="match status" value="1"/>
</dbReference>
<evidence type="ECO:0000313" key="6">
    <source>
        <dbReference type="EMBL" id="NYE74453.1"/>
    </source>
</evidence>
<feature type="signal peptide" evidence="5">
    <location>
        <begin position="1"/>
        <end position="32"/>
    </location>
</feature>
<dbReference type="Proteomes" id="UP000569914">
    <property type="component" value="Unassembled WGS sequence"/>
</dbReference>
<evidence type="ECO:0000256" key="3">
    <source>
        <dbReference type="ARBA" id="ARBA00022448"/>
    </source>
</evidence>
<dbReference type="InterPro" id="IPR006311">
    <property type="entry name" value="TAT_signal"/>
</dbReference>
<evidence type="ECO:0000256" key="1">
    <source>
        <dbReference type="ARBA" id="ARBA00004196"/>
    </source>
</evidence>
<dbReference type="AlphaFoldDB" id="A0A7Y9ID76"/>
<organism evidence="6 7">
    <name type="scientific">Microlunatus parietis</name>
    <dbReference type="NCBI Taxonomy" id="682979"/>
    <lineage>
        <taxon>Bacteria</taxon>
        <taxon>Bacillati</taxon>
        <taxon>Actinomycetota</taxon>
        <taxon>Actinomycetes</taxon>
        <taxon>Propionibacteriales</taxon>
        <taxon>Propionibacteriaceae</taxon>
        <taxon>Microlunatus</taxon>
    </lineage>
</organism>
<keyword evidence="4 5" id="KW-0732">Signal</keyword>
<dbReference type="PANTHER" id="PTHR43649:SF31">
    <property type="entry name" value="SN-GLYCEROL-3-PHOSPHATE-BINDING PERIPLASMIC PROTEIN UGPB"/>
    <property type="match status" value="1"/>
</dbReference>
<feature type="chain" id="PRO_5030681250" evidence="5">
    <location>
        <begin position="33"/>
        <end position="549"/>
    </location>
</feature>
<keyword evidence="7" id="KW-1185">Reference proteome</keyword>
<dbReference type="PANTHER" id="PTHR43649">
    <property type="entry name" value="ARABINOSE-BINDING PROTEIN-RELATED"/>
    <property type="match status" value="1"/>
</dbReference>
<dbReference type="Gene3D" id="3.40.190.10">
    <property type="entry name" value="Periplasmic binding protein-like II"/>
    <property type="match status" value="2"/>
</dbReference>
<accession>A0A7Y9ID76</accession>
<comment type="similarity">
    <text evidence="2">Belongs to the bacterial solute-binding protein 1 family.</text>
</comment>
<evidence type="ECO:0000256" key="2">
    <source>
        <dbReference type="ARBA" id="ARBA00008520"/>
    </source>
</evidence>
<protein>
    <submittedName>
        <fullName evidence="6">Putative aldouronate transport system substrate-binding protein</fullName>
    </submittedName>
</protein>
<gene>
    <name evidence="6" type="ORF">BKA15_005782</name>
</gene>
<proteinExistence type="inferred from homology"/>
<sequence length="549" mass="59454">MIMTAGTVPGSRLNRRSFLASVGLAGAGSALAGCSTGGPSAPVEQGGEIAAAVLPKYVPVDYAKPDVPSQNGSPPGYTKMPAELVRSVPEPPGTGITINAMTPLWGTIPPSSGNQYFEAVNAILGSKINFQISDGNTYGDKLAAVLASPKDVPDWVQVPSWNQPPRFGTEIVENVFTDLTPYLAGEAVTKYPNLANVPTDAWKTCVWNGKLYGVPFPGTPIGNANFYRDDLLEKLGITPDVKTVQDLYDLMVEINNPGGNQWATEDPWNIATMAYSVVSKWQLGDNGLVHRVETEEYRAALEWVAGVFKAGLVHPDAVAGKDDESKSRFQAGKALIMFDGFGGWHEALRDNLAGNPSYSQRPFDLISADESTKPLYWKGAGASMHSFIKKSDDPAKVEEILKLANVLAAPFGTTEFHLINYGVEGVHYTKGDQGLPEPTSLAAKELQPTYVFLADPPVAEFHMQYPGFVEEYCTWQHRAGELAAEPLFYGMNIAEPSQYASIGQPFEDLESDIARGRKPLSALDDAIKTWKAAGGDQLRSFYQEILDKQ</sequence>
<dbReference type="InterPro" id="IPR050490">
    <property type="entry name" value="Bact_solute-bd_prot1"/>
</dbReference>
<dbReference type="InterPro" id="IPR006059">
    <property type="entry name" value="SBP"/>
</dbReference>
<reference evidence="6 7" key="1">
    <citation type="submission" date="2020-07" db="EMBL/GenBank/DDBJ databases">
        <title>Sequencing the genomes of 1000 actinobacteria strains.</title>
        <authorList>
            <person name="Klenk H.-P."/>
        </authorList>
    </citation>
    <scope>NUCLEOTIDE SEQUENCE [LARGE SCALE GENOMIC DNA]</scope>
    <source>
        <strain evidence="6 7">DSM 22083</strain>
    </source>
</reference>
<evidence type="ECO:0000256" key="5">
    <source>
        <dbReference type="SAM" id="SignalP"/>
    </source>
</evidence>
<dbReference type="GO" id="GO:0030313">
    <property type="term" value="C:cell envelope"/>
    <property type="evidence" value="ECO:0007669"/>
    <property type="project" value="UniProtKB-SubCell"/>
</dbReference>
<comment type="caution">
    <text evidence="6">The sequence shown here is derived from an EMBL/GenBank/DDBJ whole genome shotgun (WGS) entry which is preliminary data.</text>
</comment>